<accession>A0A0D3KIP5</accession>
<dbReference type="RefSeq" id="XP_005788059.1">
    <property type="nucleotide sequence ID" value="XM_005788002.1"/>
</dbReference>
<dbReference type="HOGENOM" id="CLU_1201758_0_0_1"/>
<sequence>MLSALFVVGLAPRAPLAPAILSRVSRPVVMESLASKMLGTLVDGVKGVAAAAGMDTEEAPAEAAGGAKRPSDIEGVVADIDARAKTGELTFDDFVIMARGFAGIGESGGALPGKLSTDQMLETRAKFERHASIVDVMLPEEKSDPALLIDDLKAGAAKPGPRIQRLATASGQPETEVALFLMQFEAMRESTRRIAAGEDPDAVTESMSATPGGSNRKARRAAKAKAKKKKM</sequence>
<name>A0A0D3KIP5_EMIH1</name>
<dbReference type="PaxDb" id="2903-EOD35630"/>
<dbReference type="InterPro" id="IPR036891">
    <property type="entry name" value="Signal_recog_part_SRP54_M_sf"/>
</dbReference>
<dbReference type="Proteomes" id="UP000013827">
    <property type="component" value="Unassembled WGS sequence"/>
</dbReference>
<organism evidence="3 4">
    <name type="scientific">Emiliania huxleyi (strain CCMP1516)</name>
    <dbReference type="NCBI Taxonomy" id="280463"/>
    <lineage>
        <taxon>Eukaryota</taxon>
        <taxon>Haptista</taxon>
        <taxon>Haptophyta</taxon>
        <taxon>Prymnesiophyceae</taxon>
        <taxon>Isochrysidales</taxon>
        <taxon>Noelaerhabdaceae</taxon>
        <taxon>Emiliania</taxon>
    </lineage>
</organism>
<feature type="region of interest" description="Disordered" evidence="1">
    <location>
        <begin position="191"/>
        <end position="231"/>
    </location>
</feature>
<dbReference type="InterPro" id="IPR004125">
    <property type="entry name" value="Signal_recog_particle_SRP54_M"/>
</dbReference>
<feature type="domain" description="Signal recognition particle SRP54 subunit M-domain" evidence="2">
    <location>
        <begin position="109"/>
        <end position="189"/>
    </location>
</feature>
<dbReference type="SUPFAM" id="SSF47446">
    <property type="entry name" value="Signal peptide-binding domain"/>
    <property type="match status" value="1"/>
</dbReference>
<proteinExistence type="predicted"/>
<dbReference type="GeneID" id="17280901"/>
<dbReference type="AlphaFoldDB" id="A0A0D3KIP5"/>
<dbReference type="KEGG" id="ehx:EMIHUDRAFT_227399"/>
<dbReference type="Gene3D" id="1.10.260.30">
    <property type="entry name" value="Signal recognition particle, SRP54 subunit, M-domain"/>
    <property type="match status" value="1"/>
</dbReference>
<feature type="compositionally biased region" description="Basic residues" evidence="1">
    <location>
        <begin position="216"/>
        <end position="231"/>
    </location>
</feature>
<dbReference type="GO" id="GO:0048500">
    <property type="term" value="C:signal recognition particle"/>
    <property type="evidence" value="ECO:0007669"/>
    <property type="project" value="InterPro"/>
</dbReference>
<evidence type="ECO:0000313" key="4">
    <source>
        <dbReference type="Proteomes" id="UP000013827"/>
    </source>
</evidence>
<evidence type="ECO:0000256" key="1">
    <source>
        <dbReference type="SAM" id="MobiDB-lite"/>
    </source>
</evidence>
<reference evidence="3" key="2">
    <citation type="submission" date="2024-10" db="UniProtKB">
        <authorList>
            <consortium name="EnsemblProtists"/>
        </authorList>
    </citation>
    <scope>IDENTIFICATION</scope>
</reference>
<protein>
    <recommendedName>
        <fullName evidence="2">Signal recognition particle SRP54 subunit M-domain domain-containing protein</fullName>
    </recommendedName>
</protein>
<evidence type="ECO:0000259" key="2">
    <source>
        <dbReference type="Pfam" id="PF02978"/>
    </source>
</evidence>
<dbReference type="Pfam" id="PF02978">
    <property type="entry name" value="SRP_SPB"/>
    <property type="match status" value="1"/>
</dbReference>
<dbReference type="GO" id="GO:0006614">
    <property type="term" value="P:SRP-dependent cotranslational protein targeting to membrane"/>
    <property type="evidence" value="ECO:0007669"/>
    <property type="project" value="InterPro"/>
</dbReference>
<dbReference type="EnsemblProtists" id="EOD35630">
    <property type="protein sequence ID" value="EOD35630"/>
    <property type="gene ID" value="EMIHUDRAFT_227399"/>
</dbReference>
<reference evidence="4" key="1">
    <citation type="journal article" date="2013" name="Nature">
        <title>Pan genome of the phytoplankton Emiliania underpins its global distribution.</title>
        <authorList>
            <person name="Read B.A."/>
            <person name="Kegel J."/>
            <person name="Klute M.J."/>
            <person name="Kuo A."/>
            <person name="Lefebvre S.C."/>
            <person name="Maumus F."/>
            <person name="Mayer C."/>
            <person name="Miller J."/>
            <person name="Monier A."/>
            <person name="Salamov A."/>
            <person name="Young J."/>
            <person name="Aguilar M."/>
            <person name="Claverie J.M."/>
            <person name="Frickenhaus S."/>
            <person name="Gonzalez K."/>
            <person name="Herman E.K."/>
            <person name="Lin Y.C."/>
            <person name="Napier J."/>
            <person name="Ogata H."/>
            <person name="Sarno A.F."/>
            <person name="Shmutz J."/>
            <person name="Schroeder D."/>
            <person name="de Vargas C."/>
            <person name="Verret F."/>
            <person name="von Dassow P."/>
            <person name="Valentin K."/>
            <person name="Van de Peer Y."/>
            <person name="Wheeler G."/>
            <person name="Dacks J.B."/>
            <person name="Delwiche C.F."/>
            <person name="Dyhrman S.T."/>
            <person name="Glockner G."/>
            <person name="John U."/>
            <person name="Richards T."/>
            <person name="Worden A.Z."/>
            <person name="Zhang X."/>
            <person name="Grigoriev I.V."/>
            <person name="Allen A.E."/>
            <person name="Bidle K."/>
            <person name="Borodovsky M."/>
            <person name="Bowler C."/>
            <person name="Brownlee C."/>
            <person name="Cock J.M."/>
            <person name="Elias M."/>
            <person name="Gladyshev V.N."/>
            <person name="Groth M."/>
            <person name="Guda C."/>
            <person name="Hadaegh A."/>
            <person name="Iglesias-Rodriguez M.D."/>
            <person name="Jenkins J."/>
            <person name="Jones B.M."/>
            <person name="Lawson T."/>
            <person name="Leese F."/>
            <person name="Lindquist E."/>
            <person name="Lobanov A."/>
            <person name="Lomsadze A."/>
            <person name="Malik S.B."/>
            <person name="Marsh M.E."/>
            <person name="Mackinder L."/>
            <person name="Mock T."/>
            <person name="Mueller-Roeber B."/>
            <person name="Pagarete A."/>
            <person name="Parker M."/>
            <person name="Probert I."/>
            <person name="Quesneville H."/>
            <person name="Raines C."/>
            <person name="Rensing S.A."/>
            <person name="Riano-Pachon D.M."/>
            <person name="Richier S."/>
            <person name="Rokitta S."/>
            <person name="Shiraiwa Y."/>
            <person name="Soanes D.M."/>
            <person name="van der Giezen M."/>
            <person name="Wahlund T.M."/>
            <person name="Williams B."/>
            <person name="Wilson W."/>
            <person name="Wolfe G."/>
            <person name="Wurch L.L."/>
        </authorList>
    </citation>
    <scope>NUCLEOTIDE SEQUENCE</scope>
</reference>
<evidence type="ECO:0000313" key="3">
    <source>
        <dbReference type="EnsemblProtists" id="EOD35630"/>
    </source>
</evidence>
<dbReference type="GO" id="GO:0008312">
    <property type="term" value="F:7S RNA binding"/>
    <property type="evidence" value="ECO:0007669"/>
    <property type="project" value="InterPro"/>
</dbReference>
<keyword evidence="4" id="KW-1185">Reference proteome</keyword>
<dbReference type="STRING" id="2903.R1F9H2"/>